<sequence>MVTFLLIALAILISVQMEEDVTIDEDGDLVIEEEETPADSAEAVPEQENDPPLPSEAIEKNLSKMSARCLKEVRDSAMFEDV</sequence>
<organism evidence="1 2">
    <name type="scientific">Peronosclerospora sorghi</name>
    <dbReference type="NCBI Taxonomy" id="230839"/>
    <lineage>
        <taxon>Eukaryota</taxon>
        <taxon>Sar</taxon>
        <taxon>Stramenopiles</taxon>
        <taxon>Oomycota</taxon>
        <taxon>Peronosporomycetes</taxon>
        <taxon>Peronosporales</taxon>
        <taxon>Peronosporaceae</taxon>
        <taxon>Peronosclerospora</taxon>
    </lineage>
</organism>
<name>A0ACC0WF85_9STRA</name>
<dbReference type="Proteomes" id="UP001163321">
    <property type="component" value="Chromosome 13"/>
</dbReference>
<reference evidence="1 2" key="1">
    <citation type="journal article" date="2022" name="bioRxiv">
        <title>The genome of the oomycete Peronosclerospora sorghi, a cosmopolitan pathogen of maize and sorghum, is inflated with dispersed pseudogenes.</title>
        <authorList>
            <person name="Fletcher K."/>
            <person name="Martin F."/>
            <person name="Isakeit T."/>
            <person name="Cavanaugh K."/>
            <person name="Magill C."/>
            <person name="Michelmore R."/>
        </authorList>
    </citation>
    <scope>NUCLEOTIDE SEQUENCE [LARGE SCALE GENOMIC DNA]</scope>
    <source>
        <strain evidence="1">P6</strain>
    </source>
</reference>
<accession>A0ACC0WF85</accession>
<evidence type="ECO:0000313" key="1">
    <source>
        <dbReference type="EMBL" id="KAI9917498.1"/>
    </source>
</evidence>
<evidence type="ECO:0000313" key="2">
    <source>
        <dbReference type="Proteomes" id="UP001163321"/>
    </source>
</evidence>
<keyword evidence="2" id="KW-1185">Reference proteome</keyword>
<gene>
    <name evidence="1" type="ORF">PsorP6_013117</name>
</gene>
<protein>
    <submittedName>
        <fullName evidence="1">Uncharacterized protein</fullName>
    </submittedName>
</protein>
<dbReference type="EMBL" id="CM047592">
    <property type="protein sequence ID" value="KAI9917498.1"/>
    <property type="molecule type" value="Genomic_DNA"/>
</dbReference>
<proteinExistence type="predicted"/>
<comment type="caution">
    <text evidence="1">The sequence shown here is derived from an EMBL/GenBank/DDBJ whole genome shotgun (WGS) entry which is preliminary data.</text>
</comment>